<evidence type="ECO:0000313" key="5">
    <source>
        <dbReference type="EMBL" id="MFD0683196.1"/>
    </source>
</evidence>
<accession>A0ABW2X9R6</accession>
<dbReference type="NCBIfam" id="TIGR00996">
    <property type="entry name" value="Mtu_fam_mce"/>
    <property type="match status" value="1"/>
</dbReference>
<dbReference type="InterPro" id="IPR003399">
    <property type="entry name" value="Mce/MlaD"/>
</dbReference>
<feature type="region of interest" description="Disordered" evidence="1">
    <location>
        <begin position="349"/>
        <end position="412"/>
    </location>
</feature>
<dbReference type="PANTHER" id="PTHR33371">
    <property type="entry name" value="INTERMEMBRANE PHOSPHOLIPID TRANSPORT SYSTEM BINDING PROTEIN MLAD-RELATED"/>
    <property type="match status" value="1"/>
</dbReference>
<dbReference type="InterPro" id="IPR052336">
    <property type="entry name" value="MlaD_Phospholipid_Transporter"/>
</dbReference>
<evidence type="ECO:0000256" key="1">
    <source>
        <dbReference type="SAM" id="MobiDB-lite"/>
    </source>
</evidence>
<dbReference type="EMBL" id="JBHTGP010000001">
    <property type="protein sequence ID" value="MFD0683196.1"/>
    <property type="molecule type" value="Genomic_DNA"/>
</dbReference>
<evidence type="ECO:0000256" key="2">
    <source>
        <dbReference type="SAM" id="Phobius"/>
    </source>
</evidence>
<feature type="compositionally biased region" description="Low complexity" evidence="1">
    <location>
        <begin position="356"/>
        <end position="388"/>
    </location>
</feature>
<sequence>MRHLRIVTNLVFFTLLGVALAVWAVRSIIRVDALERPFPVTADFASSPGLHSDLEVTHLGVRVGEVGTVRLDGDHVAVRLDLDRGVRVPSDVGARVLRKSVIGEPYIDLTEPASRTSPGTPATLKAGDHIPLARTAGTTDYKQLFDGLSRTLDAVDPRDTRTLVHELATGLQGRGDNLHDMIGDAHQLTGTLAAGAGTLDALSAQLTRLTATLTDHRAQIGSGIDDLASVTAALRRSSRDLDTVLAKGPGTLKDLDRLLETARPGLDCLLAASATPTAPLLTPANQAKIRHVLSLVPTLQTLVADVTATDPSGSYLRVTPVITLTGPAKAAPEYSSPVPKPVPPAMALCGSKGRPDGAAPRNAAPRASTTAAAPGTKPGATSGTSGTGVQTDPNGDTRPIADEDETATSPQHWLPLLPPALAAAAVLAAIANALRALRRRKAR</sequence>
<dbReference type="Proteomes" id="UP001597063">
    <property type="component" value="Unassembled WGS sequence"/>
</dbReference>
<evidence type="ECO:0000259" key="4">
    <source>
        <dbReference type="Pfam" id="PF11887"/>
    </source>
</evidence>
<dbReference type="PANTHER" id="PTHR33371:SF4">
    <property type="entry name" value="INTERMEMBRANE PHOSPHOLIPID TRANSPORT SYSTEM BINDING PROTEIN MLAD"/>
    <property type="match status" value="1"/>
</dbReference>
<organism evidence="5 6">
    <name type="scientific">Actinomadura fibrosa</name>
    <dbReference type="NCBI Taxonomy" id="111802"/>
    <lineage>
        <taxon>Bacteria</taxon>
        <taxon>Bacillati</taxon>
        <taxon>Actinomycetota</taxon>
        <taxon>Actinomycetes</taxon>
        <taxon>Streptosporangiales</taxon>
        <taxon>Thermomonosporaceae</taxon>
        <taxon>Actinomadura</taxon>
    </lineage>
</organism>
<evidence type="ECO:0000259" key="3">
    <source>
        <dbReference type="Pfam" id="PF02470"/>
    </source>
</evidence>
<name>A0ABW2X9R6_9ACTN</name>
<keyword evidence="2" id="KW-0812">Transmembrane</keyword>
<reference evidence="6" key="1">
    <citation type="journal article" date="2019" name="Int. J. Syst. Evol. Microbiol.">
        <title>The Global Catalogue of Microorganisms (GCM) 10K type strain sequencing project: providing services to taxonomists for standard genome sequencing and annotation.</title>
        <authorList>
            <consortium name="The Broad Institute Genomics Platform"/>
            <consortium name="The Broad Institute Genome Sequencing Center for Infectious Disease"/>
            <person name="Wu L."/>
            <person name="Ma J."/>
        </authorList>
    </citation>
    <scope>NUCLEOTIDE SEQUENCE [LARGE SCALE GENOMIC DNA]</scope>
    <source>
        <strain evidence="6">JCM 9371</strain>
    </source>
</reference>
<dbReference type="InterPro" id="IPR024516">
    <property type="entry name" value="Mce_C"/>
</dbReference>
<keyword evidence="2" id="KW-0472">Membrane</keyword>
<keyword evidence="2" id="KW-1133">Transmembrane helix</keyword>
<feature type="domain" description="Mammalian cell entry C-terminal" evidence="4">
    <location>
        <begin position="121"/>
        <end position="282"/>
    </location>
</feature>
<dbReference type="Pfam" id="PF02470">
    <property type="entry name" value="MlaD"/>
    <property type="match status" value="1"/>
</dbReference>
<dbReference type="InterPro" id="IPR005693">
    <property type="entry name" value="Mce"/>
</dbReference>
<dbReference type="Pfam" id="PF11887">
    <property type="entry name" value="Mce4_CUP1"/>
    <property type="match status" value="1"/>
</dbReference>
<feature type="domain" description="Mce/MlaD" evidence="3">
    <location>
        <begin position="39"/>
        <end position="111"/>
    </location>
</feature>
<protein>
    <submittedName>
        <fullName evidence="5">MlaD family protein</fullName>
    </submittedName>
</protein>
<keyword evidence="6" id="KW-1185">Reference proteome</keyword>
<evidence type="ECO:0000313" key="6">
    <source>
        <dbReference type="Proteomes" id="UP001597063"/>
    </source>
</evidence>
<gene>
    <name evidence="5" type="ORF">ACFQZM_01700</name>
</gene>
<proteinExistence type="predicted"/>
<comment type="caution">
    <text evidence="5">The sequence shown here is derived from an EMBL/GenBank/DDBJ whole genome shotgun (WGS) entry which is preliminary data.</text>
</comment>
<feature type="transmembrane region" description="Helical" evidence="2">
    <location>
        <begin position="413"/>
        <end position="434"/>
    </location>
</feature>
<dbReference type="RefSeq" id="WP_131757080.1">
    <property type="nucleotide sequence ID" value="NZ_CAACUY010000025.1"/>
</dbReference>